<accession>A0AA38FMV1</accession>
<keyword evidence="4" id="KW-1185">Reference proteome</keyword>
<sequence>MSEHFVQKRIDEFHDLRQGSGTVAQYESRFLDLLQYVDYLQDEKLQVNRFIRGLNADIAGAVRMLSPPTLEKAVEKAYLAEENRTKAQEHRDRNKSKFQERIQAFQ</sequence>
<evidence type="ECO:0000313" key="4">
    <source>
        <dbReference type="Proteomes" id="UP000824469"/>
    </source>
</evidence>
<evidence type="ECO:0000313" key="3">
    <source>
        <dbReference type="EMBL" id="KAH9306916.1"/>
    </source>
</evidence>
<name>A0AA38FMV1_TAXCH</name>
<feature type="compositionally biased region" description="Basic and acidic residues" evidence="1">
    <location>
        <begin position="81"/>
        <end position="100"/>
    </location>
</feature>
<dbReference type="Pfam" id="PF03732">
    <property type="entry name" value="Retrotrans_gag"/>
    <property type="match status" value="1"/>
</dbReference>
<comment type="caution">
    <text evidence="3">The sequence shown here is derived from an EMBL/GenBank/DDBJ whole genome shotgun (WGS) entry which is preliminary data.</text>
</comment>
<feature type="domain" description="Retrotransposon gag" evidence="2">
    <location>
        <begin position="10"/>
        <end position="55"/>
    </location>
</feature>
<reference evidence="3 4" key="1">
    <citation type="journal article" date="2021" name="Nat. Plants">
        <title>The Taxus genome provides insights into paclitaxel biosynthesis.</title>
        <authorList>
            <person name="Xiong X."/>
            <person name="Gou J."/>
            <person name="Liao Q."/>
            <person name="Li Y."/>
            <person name="Zhou Q."/>
            <person name="Bi G."/>
            <person name="Li C."/>
            <person name="Du R."/>
            <person name="Wang X."/>
            <person name="Sun T."/>
            <person name="Guo L."/>
            <person name="Liang H."/>
            <person name="Lu P."/>
            <person name="Wu Y."/>
            <person name="Zhang Z."/>
            <person name="Ro D.K."/>
            <person name="Shang Y."/>
            <person name="Huang S."/>
            <person name="Yan J."/>
        </authorList>
    </citation>
    <scope>NUCLEOTIDE SEQUENCE [LARGE SCALE GENOMIC DNA]</scope>
    <source>
        <strain evidence="3">Ta-2019</strain>
    </source>
</reference>
<feature type="region of interest" description="Disordered" evidence="1">
    <location>
        <begin position="81"/>
        <end position="106"/>
    </location>
</feature>
<evidence type="ECO:0000259" key="2">
    <source>
        <dbReference type="Pfam" id="PF03732"/>
    </source>
</evidence>
<protein>
    <recommendedName>
        <fullName evidence="2">Retrotransposon gag domain-containing protein</fullName>
    </recommendedName>
</protein>
<dbReference type="EMBL" id="JAHRHJ020000008">
    <property type="protein sequence ID" value="KAH9306916.1"/>
    <property type="molecule type" value="Genomic_DNA"/>
</dbReference>
<gene>
    <name evidence="3" type="ORF">KI387_011320</name>
</gene>
<dbReference type="InterPro" id="IPR005162">
    <property type="entry name" value="Retrotrans_gag_dom"/>
</dbReference>
<organism evidence="3 4">
    <name type="scientific">Taxus chinensis</name>
    <name type="common">Chinese yew</name>
    <name type="synonym">Taxus wallichiana var. chinensis</name>
    <dbReference type="NCBI Taxonomy" id="29808"/>
    <lineage>
        <taxon>Eukaryota</taxon>
        <taxon>Viridiplantae</taxon>
        <taxon>Streptophyta</taxon>
        <taxon>Embryophyta</taxon>
        <taxon>Tracheophyta</taxon>
        <taxon>Spermatophyta</taxon>
        <taxon>Pinopsida</taxon>
        <taxon>Pinidae</taxon>
        <taxon>Conifers II</taxon>
        <taxon>Cupressales</taxon>
        <taxon>Taxaceae</taxon>
        <taxon>Taxus</taxon>
    </lineage>
</organism>
<dbReference type="Proteomes" id="UP000824469">
    <property type="component" value="Unassembled WGS sequence"/>
</dbReference>
<proteinExistence type="predicted"/>
<evidence type="ECO:0000256" key="1">
    <source>
        <dbReference type="SAM" id="MobiDB-lite"/>
    </source>
</evidence>
<feature type="non-terminal residue" evidence="3">
    <location>
        <position position="106"/>
    </location>
</feature>
<dbReference type="AlphaFoldDB" id="A0AA38FMV1"/>